<sequence length="273" mass="32010">MIDPPPRYVEESEEEEEEEEIEDTRVAQPRGTRRDGRRPGKEPAQSQFAPHPEPPPRLAPYMMRSMPVPRAEARPNPRARGAAYEICPRTRDHLVVEFGPDQTKYPLCPKRRPPGTVAGFAAAASKDYFNESITVKNKRAIDVYHYRKNEGLERRSRCDFHKDFYASVAFRKDKAPIVPMKYIDWEYFEGMNDPNMNVVIAKFEEFNLRELMAFKYNWNTEIICQFYSSLYYRANDCTFHWTTEGEHYCVDYMTFSRILGLGSKFEDRDPNSC</sequence>
<evidence type="ECO:0000313" key="2">
    <source>
        <dbReference type="EMBL" id="RLN41428.1"/>
    </source>
</evidence>
<comment type="caution">
    <text evidence="2">The sequence shown here is derived from an EMBL/GenBank/DDBJ whole genome shotgun (WGS) entry which is preliminary data.</text>
</comment>
<feature type="compositionally biased region" description="Basic and acidic residues" evidence="1">
    <location>
        <begin position="32"/>
        <end position="41"/>
    </location>
</feature>
<dbReference type="Proteomes" id="UP000275267">
    <property type="component" value="Unassembled WGS sequence"/>
</dbReference>
<organism evidence="2 3">
    <name type="scientific">Panicum miliaceum</name>
    <name type="common">Proso millet</name>
    <name type="synonym">Broomcorn millet</name>
    <dbReference type="NCBI Taxonomy" id="4540"/>
    <lineage>
        <taxon>Eukaryota</taxon>
        <taxon>Viridiplantae</taxon>
        <taxon>Streptophyta</taxon>
        <taxon>Embryophyta</taxon>
        <taxon>Tracheophyta</taxon>
        <taxon>Spermatophyta</taxon>
        <taxon>Magnoliopsida</taxon>
        <taxon>Liliopsida</taxon>
        <taxon>Poales</taxon>
        <taxon>Poaceae</taxon>
        <taxon>PACMAD clade</taxon>
        <taxon>Panicoideae</taxon>
        <taxon>Panicodae</taxon>
        <taxon>Paniceae</taxon>
        <taxon>Panicinae</taxon>
        <taxon>Panicum</taxon>
        <taxon>Panicum sect. Panicum</taxon>
    </lineage>
</organism>
<keyword evidence="3" id="KW-1185">Reference proteome</keyword>
<dbReference type="EMBL" id="PQIB02000001">
    <property type="protein sequence ID" value="RLN41428.1"/>
    <property type="molecule type" value="Genomic_DNA"/>
</dbReference>
<name>A0A3L6TQD3_PANMI</name>
<dbReference type="STRING" id="4540.A0A3L6TQD3"/>
<evidence type="ECO:0000256" key="1">
    <source>
        <dbReference type="SAM" id="MobiDB-lite"/>
    </source>
</evidence>
<dbReference type="AlphaFoldDB" id="A0A3L6TQD3"/>
<accession>A0A3L6TQD3</accession>
<feature type="region of interest" description="Disordered" evidence="1">
    <location>
        <begin position="1"/>
        <end position="62"/>
    </location>
</feature>
<feature type="compositionally biased region" description="Acidic residues" evidence="1">
    <location>
        <begin position="11"/>
        <end position="22"/>
    </location>
</feature>
<gene>
    <name evidence="2" type="ORF">C2845_PM01G40290</name>
</gene>
<evidence type="ECO:0000313" key="3">
    <source>
        <dbReference type="Proteomes" id="UP000275267"/>
    </source>
</evidence>
<reference evidence="3" key="1">
    <citation type="journal article" date="2019" name="Nat. Commun.">
        <title>The genome of broomcorn millet.</title>
        <authorList>
            <person name="Zou C."/>
            <person name="Miki D."/>
            <person name="Li D."/>
            <person name="Tang Q."/>
            <person name="Xiao L."/>
            <person name="Rajput S."/>
            <person name="Deng P."/>
            <person name="Jia W."/>
            <person name="Huang R."/>
            <person name="Zhang M."/>
            <person name="Sun Y."/>
            <person name="Hu J."/>
            <person name="Fu X."/>
            <person name="Schnable P.S."/>
            <person name="Li F."/>
            <person name="Zhang H."/>
            <person name="Feng B."/>
            <person name="Zhu X."/>
            <person name="Liu R."/>
            <person name="Schnable J.C."/>
            <person name="Zhu J.-K."/>
            <person name="Zhang H."/>
        </authorList>
    </citation>
    <scope>NUCLEOTIDE SEQUENCE [LARGE SCALE GENOMIC DNA]</scope>
</reference>
<protein>
    <submittedName>
        <fullName evidence="2">Uncharacterized protein</fullName>
    </submittedName>
</protein>
<proteinExistence type="predicted"/>